<proteinExistence type="predicted"/>
<gene>
    <name evidence="1" type="ORF">OV287_33070</name>
</gene>
<accession>A0ABT4ACB0</accession>
<protein>
    <submittedName>
        <fullName evidence="1">Uncharacterized protein</fullName>
    </submittedName>
</protein>
<organism evidence="1 2">
    <name type="scientific">Archangium lansingense</name>
    <dbReference type="NCBI Taxonomy" id="2995310"/>
    <lineage>
        <taxon>Bacteria</taxon>
        <taxon>Pseudomonadati</taxon>
        <taxon>Myxococcota</taxon>
        <taxon>Myxococcia</taxon>
        <taxon>Myxococcales</taxon>
        <taxon>Cystobacterineae</taxon>
        <taxon>Archangiaceae</taxon>
        <taxon>Archangium</taxon>
    </lineage>
</organism>
<dbReference type="EMBL" id="JAPNKA010000001">
    <property type="protein sequence ID" value="MCY1079302.1"/>
    <property type="molecule type" value="Genomic_DNA"/>
</dbReference>
<evidence type="ECO:0000313" key="1">
    <source>
        <dbReference type="EMBL" id="MCY1079302.1"/>
    </source>
</evidence>
<dbReference type="Proteomes" id="UP001207654">
    <property type="component" value="Unassembled WGS sequence"/>
</dbReference>
<sequence>MAILPLEERAIMDDTAASTPPRRVVAASELQSGKRRIAPRGMLWAKLQRVEATLLLRRWGKWFASYLR</sequence>
<comment type="caution">
    <text evidence="1">The sequence shown here is derived from an EMBL/GenBank/DDBJ whole genome shotgun (WGS) entry which is preliminary data.</text>
</comment>
<name>A0ABT4ACB0_9BACT</name>
<evidence type="ECO:0000313" key="2">
    <source>
        <dbReference type="Proteomes" id="UP001207654"/>
    </source>
</evidence>
<keyword evidence="2" id="KW-1185">Reference proteome</keyword>
<reference evidence="1 2" key="1">
    <citation type="submission" date="2022-11" db="EMBL/GenBank/DDBJ databases">
        <title>Minimal conservation of predation-associated metabolite biosynthetic gene clusters underscores biosynthetic potential of Myxococcota including descriptions for ten novel species: Archangium lansinium sp. nov., Myxococcus landrumus sp. nov., Nannocystis bai.</title>
        <authorList>
            <person name="Ahearne A."/>
            <person name="Stevens C."/>
            <person name="Phillips K."/>
        </authorList>
    </citation>
    <scope>NUCLEOTIDE SEQUENCE [LARGE SCALE GENOMIC DNA]</scope>
    <source>
        <strain evidence="1 2">MIWBW</strain>
    </source>
</reference>
<dbReference type="RefSeq" id="WP_267538032.1">
    <property type="nucleotide sequence ID" value="NZ_JAPNKA010000001.1"/>
</dbReference>